<accession>A0AAX3BB06</accession>
<evidence type="ECO:0000313" key="1">
    <source>
        <dbReference type="EMBL" id="URA09443.1"/>
    </source>
</evidence>
<dbReference type="InterPro" id="IPR014718">
    <property type="entry name" value="GH-type_carb-bd"/>
</dbReference>
<dbReference type="GO" id="GO:0005975">
    <property type="term" value="P:carbohydrate metabolic process"/>
    <property type="evidence" value="ECO:0007669"/>
    <property type="project" value="InterPro"/>
</dbReference>
<dbReference type="Gene3D" id="2.70.98.10">
    <property type="match status" value="1"/>
</dbReference>
<evidence type="ECO:0000313" key="2">
    <source>
        <dbReference type="Proteomes" id="UP001056539"/>
    </source>
</evidence>
<organism evidence="1 2">
    <name type="scientific">Thermospira aquatica</name>
    <dbReference type="NCBI Taxonomy" id="2828656"/>
    <lineage>
        <taxon>Bacteria</taxon>
        <taxon>Pseudomonadati</taxon>
        <taxon>Spirochaetota</taxon>
        <taxon>Spirochaetia</taxon>
        <taxon>Brevinematales</taxon>
        <taxon>Thermospiraceae</taxon>
        <taxon>Thermospira</taxon>
    </lineage>
</organism>
<dbReference type="EMBL" id="CP073355">
    <property type="protein sequence ID" value="URA09443.1"/>
    <property type="molecule type" value="Genomic_DNA"/>
</dbReference>
<reference evidence="1" key="2">
    <citation type="submission" date="2022-06" db="EMBL/GenBank/DDBJ databases">
        <title>Thermospira aquatica gen. nov., sp. nov.</title>
        <authorList>
            <person name="Ben Ali Gam Z."/>
            <person name="Labat M."/>
        </authorList>
    </citation>
    <scope>NUCLEOTIDE SEQUENCE</scope>
    <source>
        <strain evidence="1">F1F22</strain>
    </source>
</reference>
<dbReference type="GO" id="GO:0003824">
    <property type="term" value="F:catalytic activity"/>
    <property type="evidence" value="ECO:0007669"/>
    <property type="project" value="InterPro"/>
</dbReference>
<protein>
    <recommendedName>
        <fullName evidence="3">DUF5107 domain-containing protein</fullName>
    </recommendedName>
</protein>
<dbReference type="RefSeq" id="WP_271434572.1">
    <property type="nucleotide sequence ID" value="NZ_CP073355.1"/>
</dbReference>
<dbReference type="KEGG" id="taqu:KDW03_08070"/>
<name>A0AAX3BB06_9SPIR</name>
<dbReference type="InterPro" id="IPR011013">
    <property type="entry name" value="Gal_mutarotase_sf_dom"/>
</dbReference>
<evidence type="ECO:0008006" key="3">
    <source>
        <dbReference type="Google" id="ProtNLM"/>
    </source>
</evidence>
<dbReference type="SUPFAM" id="SSF74650">
    <property type="entry name" value="Galactose mutarotase-like"/>
    <property type="match status" value="1"/>
</dbReference>
<proteinExistence type="predicted"/>
<dbReference type="AlphaFoldDB" id="A0AAX3BB06"/>
<dbReference type="GO" id="GO:0030246">
    <property type="term" value="F:carbohydrate binding"/>
    <property type="evidence" value="ECO:0007669"/>
    <property type="project" value="InterPro"/>
</dbReference>
<sequence length="287" mass="33052">MTPLVIENHILRLAALPQLGGKVISFFIKPIQKELLFQPQRSYRIPSLGDNFADYDTSGWDEMLPTIDPCQWKDTILPDHGELWCQPWEMSASLSTLTGTIRCTTLPLLFSRTIHLDNTTCTVSYTIQNLSDIPQPYLWAWHALWDSRHLTLDLPGVSHVIPVHENTFLGPRENPVPWPIANNHDLRTPSTWEGKKTAKIYLPPDLSIHQAFLRWPEVSLHVRWQSEKLPYVGVWYNQGGFKNEYNLALEPATGYYDRLDEAFARNMVSVLPPHDSHSWELHLTILL</sequence>
<keyword evidence="2" id="KW-1185">Reference proteome</keyword>
<reference evidence="1" key="1">
    <citation type="submission" date="2021-04" db="EMBL/GenBank/DDBJ databases">
        <authorList>
            <person name="Postec A."/>
        </authorList>
    </citation>
    <scope>NUCLEOTIDE SEQUENCE</scope>
    <source>
        <strain evidence="1">F1F22</strain>
    </source>
</reference>
<gene>
    <name evidence="1" type="ORF">KDW03_08070</name>
</gene>
<dbReference type="Proteomes" id="UP001056539">
    <property type="component" value="Chromosome"/>
</dbReference>